<dbReference type="AlphaFoldDB" id="A0A3G8ZRB0"/>
<dbReference type="GO" id="GO:0030170">
    <property type="term" value="F:pyridoxal phosphate binding"/>
    <property type="evidence" value="ECO:0007669"/>
    <property type="project" value="UniProtKB-UniRule"/>
</dbReference>
<organism evidence="8 9">
    <name type="scientific">Nakamurella antarctica</name>
    <dbReference type="NCBI Taxonomy" id="1902245"/>
    <lineage>
        <taxon>Bacteria</taxon>
        <taxon>Bacillati</taxon>
        <taxon>Actinomycetota</taxon>
        <taxon>Actinomycetes</taxon>
        <taxon>Nakamurellales</taxon>
        <taxon>Nakamurellaceae</taxon>
        <taxon>Nakamurella</taxon>
    </lineage>
</organism>
<dbReference type="GO" id="GO:0008793">
    <property type="term" value="F:aromatic-amino-acid transaminase activity"/>
    <property type="evidence" value="ECO:0007669"/>
    <property type="project" value="UniProtKB-UniRule"/>
</dbReference>
<dbReference type="PROSITE" id="PS00599">
    <property type="entry name" value="AA_TRANSFER_CLASS_2"/>
    <property type="match status" value="1"/>
</dbReference>
<accession>A0A3G8ZRB0</accession>
<dbReference type="RefSeq" id="WP_124800231.1">
    <property type="nucleotide sequence ID" value="NZ_CP034170.1"/>
</dbReference>
<dbReference type="CDD" id="cd00609">
    <property type="entry name" value="AAT_like"/>
    <property type="match status" value="1"/>
</dbReference>
<feature type="modified residue" description="N6-(pyridoxal phosphate)lysine" evidence="6">
    <location>
        <position position="217"/>
    </location>
</feature>
<dbReference type="Pfam" id="PF00155">
    <property type="entry name" value="Aminotran_1_2"/>
    <property type="match status" value="1"/>
</dbReference>
<proteinExistence type="inferred from homology"/>
<name>A0A3G8ZRB0_9ACTN</name>
<keyword evidence="3 6" id="KW-0032">Aminotransferase</keyword>
<protein>
    <recommendedName>
        <fullName evidence="6">Aromatic amino acid aminotransferase</fullName>
        <shortName evidence="6">ArAT</shortName>
        <ecNumber evidence="6">2.6.1.57</ecNumber>
    </recommendedName>
</protein>
<reference evidence="8 9" key="2">
    <citation type="submission" date="2018-12" db="EMBL/GenBank/DDBJ databases">
        <title>Nakamurella antarcticus sp. nov., isolated from Antarctica South Shetland Islands soil.</title>
        <authorList>
            <person name="Peng F."/>
        </authorList>
    </citation>
    <scope>NUCLEOTIDE SEQUENCE [LARGE SCALE GENOMIC DNA]</scope>
    <source>
        <strain evidence="8 9">S14-144</strain>
    </source>
</reference>
<comment type="subunit">
    <text evidence="2 6">Homodimer.</text>
</comment>
<comment type="similarity">
    <text evidence="6">Belongs to the class-II pyridoxal-phosphate-dependent aminotransferase family.</text>
</comment>
<dbReference type="InterPro" id="IPR015421">
    <property type="entry name" value="PyrdxlP-dep_Trfase_major"/>
</dbReference>
<dbReference type="NCBIfam" id="NF002878">
    <property type="entry name" value="PRK03321.1"/>
    <property type="match status" value="1"/>
</dbReference>
<evidence type="ECO:0000256" key="3">
    <source>
        <dbReference type="ARBA" id="ARBA00022576"/>
    </source>
</evidence>
<dbReference type="HAMAP" id="MF_01513">
    <property type="entry name" value="Phe_aminotrans_2"/>
    <property type="match status" value="1"/>
</dbReference>
<dbReference type="KEGG" id="nak:EH165_01710"/>
<dbReference type="EMBL" id="CP034170">
    <property type="protein sequence ID" value="AZI59327.1"/>
    <property type="molecule type" value="Genomic_DNA"/>
</dbReference>
<reference evidence="8 9" key="1">
    <citation type="submission" date="2018-11" db="EMBL/GenBank/DDBJ databases">
        <authorList>
            <person name="Da X."/>
        </authorList>
    </citation>
    <scope>NUCLEOTIDE SEQUENCE [LARGE SCALE GENOMIC DNA]</scope>
    <source>
        <strain evidence="8 9">S14-144</strain>
    </source>
</reference>
<feature type="domain" description="Aminotransferase class I/classII large" evidence="7">
    <location>
        <begin position="26"/>
        <end position="343"/>
    </location>
</feature>
<evidence type="ECO:0000256" key="2">
    <source>
        <dbReference type="ARBA" id="ARBA00011738"/>
    </source>
</evidence>
<evidence type="ECO:0000313" key="8">
    <source>
        <dbReference type="EMBL" id="AZI59327.1"/>
    </source>
</evidence>
<evidence type="ECO:0000259" key="7">
    <source>
        <dbReference type="Pfam" id="PF00155"/>
    </source>
</evidence>
<dbReference type="InterPro" id="IPR015422">
    <property type="entry name" value="PyrdxlP-dep_Trfase_small"/>
</dbReference>
<dbReference type="InterPro" id="IPR004839">
    <property type="entry name" value="Aminotransferase_I/II_large"/>
</dbReference>
<keyword evidence="4 6" id="KW-0808">Transferase</keyword>
<dbReference type="EC" id="2.6.1.57" evidence="6"/>
<evidence type="ECO:0000256" key="6">
    <source>
        <dbReference type="HAMAP-Rule" id="MF_01513"/>
    </source>
</evidence>
<dbReference type="SUPFAM" id="SSF53383">
    <property type="entry name" value="PLP-dependent transferases"/>
    <property type="match status" value="1"/>
</dbReference>
<dbReference type="PANTHER" id="PTHR43643">
    <property type="entry name" value="HISTIDINOL-PHOSPHATE AMINOTRANSFERASE 2"/>
    <property type="match status" value="1"/>
</dbReference>
<comment type="function">
    <text evidence="6">Aminotransferase that catalyzes the conversion of aromatic amino acids and 2-oxoglutarate into corresponding aromatic oxo acids and L-glutamate.</text>
</comment>
<evidence type="ECO:0000256" key="1">
    <source>
        <dbReference type="ARBA" id="ARBA00001933"/>
    </source>
</evidence>
<keyword evidence="5 6" id="KW-0663">Pyridoxal phosphate</keyword>
<keyword evidence="9" id="KW-1185">Reference proteome</keyword>
<dbReference type="GO" id="GO:0000105">
    <property type="term" value="P:L-histidine biosynthetic process"/>
    <property type="evidence" value="ECO:0007669"/>
    <property type="project" value="InterPro"/>
</dbReference>
<dbReference type="InterPro" id="IPR015424">
    <property type="entry name" value="PyrdxlP-dep_Trfase"/>
</dbReference>
<dbReference type="Gene3D" id="3.90.1150.10">
    <property type="entry name" value="Aspartate Aminotransferase, domain 1"/>
    <property type="match status" value="1"/>
</dbReference>
<evidence type="ECO:0000256" key="5">
    <source>
        <dbReference type="ARBA" id="ARBA00022898"/>
    </source>
</evidence>
<dbReference type="PANTHER" id="PTHR43643:SF3">
    <property type="entry name" value="HISTIDINOL-PHOSPHATE AMINOTRANSFERASE"/>
    <property type="match status" value="1"/>
</dbReference>
<dbReference type="InterPro" id="IPR050106">
    <property type="entry name" value="HistidinolP_aminotransfase"/>
</dbReference>
<dbReference type="InterPro" id="IPR005861">
    <property type="entry name" value="HisP_aminotrans"/>
</dbReference>
<evidence type="ECO:0000256" key="4">
    <source>
        <dbReference type="ARBA" id="ARBA00022679"/>
    </source>
</evidence>
<dbReference type="GO" id="GO:0004400">
    <property type="term" value="F:histidinol-phosphate transaminase activity"/>
    <property type="evidence" value="ECO:0007669"/>
    <property type="project" value="InterPro"/>
</dbReference>
<dbReference type="OrthoDB" id="9809616at2"/>
<dbReference type="InterPro" id="IPR001917">
    <property type="entry name" value="Aminotrans_II_pyridoxalP_BS"/>
</dbReference>
<comment type="cofactor">
    <cofactor evidence="1 6">
        <name>pyridoxal 5'-phosphate</name>
        <dbReference type="ChEBI" id="CHEBI:597326"/>
    </cofactor>
</comment>
<dbReference type="Gene3D" id="3.40.640.10">
    <property type="entry name" value="Type I PLP-dependent aspartate aminotransferase-like (Major domain)"/>
    <property type="match status" value="1"/>
</dbReference>
<comment type="catalytic activity">
    <reaction evidence="6">
        <text>an aromatic L-alpha-amino acid + 2-oxoglutarate = an aromatic oxo-acid + L-glutamate</text>
        <dbReference type="Rhea" id="RHEA:17533"/>
        <dbReference type="ChEBI" id="CHEBI:16810"/>
        <dbReference type="ChEBI" id="CHEBI:29985"/>
        <dbReference type="ChEBI" id="CHEBI:73309"/>
        <dbReference type="ChEBI" id="CHEBI:84824"/>
        <dbReference type="EC" id="2.6.1.57"/>
    </reaction>
</comment>
<dbReference type="Proteomes" id="UP000268084">
    <property type="component" value="Chromosome"/>
</dbReference>
<dbReference type="HAMAP" id="MF_01023">
    <property type="entry name" value="HisC_aminotrans_2"/>
    <property type="match status" value="1"/>
</dbReference>
<dbReference type="InterPro" id="IPR024892">
    <property type="entry name" value="ArAT"/>
</dbReference>
<gene>
    <name evidence="8" type="primary">hisC</name>
    <name evidence="6" type="synonym">pat</name>
    <name evidence="8" type="ORF">EH165_01710</name>
</gene>
<dbReference type="NCBIfam" id="TIGR01141">
    <property type="entry name" value="hisC"/>
    <property type="match status" value="1"/>
</dbReference>
<sequence>MSQVHLRAALNAIPTYTPGRSVAGAIKLASNEMGYPPLPSVIAAITEAAQDMNRYPDNSSGALGRALADRFGVSPDQITVGCGSVALCEQFIQATCGEGDEVIYGWRSFEAYPILTKVVGATAVTAPLLAGEALNLPALAAAITENTRLIFVCNPNNPTGTALRTVELQAFLDQVPPRVLVVIDEAYREFVDDDDVPDGIEIARGRDNVAVLRTMSKAYGLAGLRVGYAVAAPEVTTALHKVALPFSVSTLAQAAALASLESAPELLERCQQVVLERARVRAQLLELGYSVPESQANFVWLPLRDQSAAFAQHCEVAANVIVRAFNDADAGGVRITISRPHENDAFLSAAASFPR</sequence>
<evidence type="ECO:0000313" key="9">
    <source>
        <dbReference type="Proteomes" id="UP000268084"/>
    </source>
</evidence>